<dbReference type="InterPro" id="IPR043128">
    <property type="entry name" value="Rev_trsase/Diguanyl_cyclase"/>
</dbReference>
<dbReference type="Proteomes" id="UP000186102">
    <property type="component" value="Unassembled WGS sequence"/>
</dbReference>
<sequence length="76" mass="8590">MCDIDFFKAYNDHYGHLQGDECLKKVATALKESVKRQGDLLARYGGEEFVVVLPNTDEAYGEMHPSIKQNKRVVTA</sequence>
<comment type="caution">
    <text evidence="2">The sequence shown here is derived from an EMBL/GenBank/DDBJ whole genome shotgun (WGS) entry which is preliminary data.</text>
</comment>
<dbReference type="SUPFAM" id="SSF55073">
    <property type="entry name" value="Nucleotide cyclase"/>
    <property type="match status" value="1"/>
</dbReference>
<reference evidence="2 3" key="1">
    <citation type="submission" date="2016-09" db="EMBL/GenBank/DDBJ databases">
        <title>Complete genome of Desulfosporosinus sp. OL.</title>
        <authorList>
            <person name="Mardanov A."/>
            <person name="Beletsky A."/>
            <person name="Panova A."/>
            <person name="Karnachuk O."/>
            <person name="Ravin N."/>
        </authorList>
    </citation>
    <scope>NUCLEOTIDE SEQUENCE [LARGE SCALE GENOMIC DNA]</scope>
    <source>
        <strain evidence="2 3">OL</strain>
    </source>
</reference>
<proteinExistence type="predicted"/>
<dbReference type="GO" id="GO:0043709">
    <property type="term" value="P:cell adhesion involved in single-species biofilm formation"/>
    <property type="evidence" value="ECO:0007669"/>
    <property type="project" value="TreeGrafter"/>
</dbReference>
<dbReference type="CDD" id="cd01949">
    <property type="entry name" value="GGDEF"/>
    <property type="match status" value="1"/>
</dbReference>
<protein>
    <submittedName>
        <fullName evidence="2">Two-component response regulator</fullName>
    </submittedName>
</protein>
<evidence type="ECO:0000259" key="1">
    <source>
        <dbReference type="PROSITE" id="PS50887"/>
    </source>
</evidence>
<dbReference type="PANTHER" id="PTHR45138:SF9">
    <property type="entry name" value="DIGUANYLATE CYCLASE DGCM-RELATED"/>
    <property type="match status" value="1"/>
</dbReference>
<dbReference type="InterPro" id="IPR000160">
    <property type="entry name" value="GGDEF_dom"/>
</dbReference>
<gene>
    <name evidence="2" type="ORF">DSOL_1623</name>
</gene>
<dbReference type="Pfam" id="PF00990">
    <property type="entry name" value="GGDEF"/>
    <property type="match status" value="1"/>
</dbReference>
<name>A0A1Q8QZ50_9FIRM</name>
<dbReference type="PROSITE" id="PS50887">
    <property type="entry name" value="GGDEF"/>
    <property type="match status" value="1"/>
</dbReference>
<evidence type="ECO:0000313" key="3">
    <source>
        <dbReference type="Proteomes" id="UP000186102"/>
    </source>
</evidence>
<dbReference type="STRING" id="1888891.DSOL_1623"/>
<dbReference type="PANTHER" id="PTHR45138">
    <property type="entry name" value="REGULATORY COMPONENTS OF SENSORY TRANSDUCTION SYSTEM"/>
    <property type="match status" value="1"/>
</dbReference>
<evidence type="ECO:0000313" key="2">
    <source>
        <dbReference type="EMBL" id="OLN32585.1"/>
    </source>
</evidence>
<accession>A0A1Q8QZ50</accession>
<dbReference type="NCBIfam" id="TIGR00254">
    <property type="entry name" value="GGDEF"/>
    <property type="match status" value="1"/>
</dbReference>
<dbReference type="InterPro" id="IPR050469">
    <property type="entry name" value="Diguanylate_Cyclase"/>
</dbReference>
<organism evidence="2 3">
    <name type="scientific">Desulfosporosinus metallidurans</name>
    <dbReference type="NCBI Taxonomy" id="1888891"/>
    <lineage>
        <taxon>Bacteria</taxon>
        <taxon>Bacillati</taxon>
        <taxon>Bacillota</taxon>
        <taxon>Clostridia</taxon>
        <taxon>Eubacteriales</taxon>
        <taxon>Desulfitobacteriaceae</taxon>
        <taxon>Desulfosporosinus</taxon>
    </lineage>
</organism>
<dbReference type="InterPro" id="IPR029787">
    <property type="entry name" value="Nucleotide_cyclase"/>
</dbReference>
<dbReference type="AlphaFoldDB" id="A0A1Q8QZ50"/>
<keyword evidence="3" id="KW-1185">Reference proteome</keyword>
<dbReference type="GO" id="GO:0005886">
    <property type="term" value="C:plasma membrane"/>
    <property type="evidence" value="ECO:0007669"/>
    <property type="project" value="TreeGrafter"/>
</dbReference>
<feature type="domain" description="GGDEF" evidence="1">
    <location>
        <begin position="1"/>
        <end position="76"/>
    </location>
</feature>
<dbReference type="EMBL" id="MLBF01000008">
    <property type="protein sequence ID" value="OLN32585.1"/>
    <property type="molecule type" value="Genomic_DNA"/>
</dbReference>
<dbReference type="GO" id="GO:1902201">
    <property type="term" value="P:negative regulation of bacterial-type flagellum-dependent cell motility"/>
    <property type="evidence" value="ECO:0007669"/>
    <property type="project" value="TreeGrafter"/>
</dbReference>
<dbReference type="Gene3D" id="3.30.70.270">
    <property type="match status" value="1"/>
</dbReference>
<dbReference type="GO" id="GO:0052621">
    <property type="term" value="F:diguanylate cyclase activity"/>
    <property type="evidence" value="ECO:0007669"/>
    <property type="project" value="TreeGrafter"/>
</dbReference>